<keyword evidence="3 8" id="KW-0418">Kinase</keyword>
<evidence type="ECO:0000256" key="3">
    <source>
        <dbReference type="ARBA" id="ARBA00022777"/>
    </source>
</evidence>
<dbReference type="PANTHER" id="PTHR34220:SF7">
    <property type="entry name" value="SENSOR HISTIDINE KINASE YPDA"/>
    <property type="match status" value="1"/>
</dbReference>
<organism evidence="8 9">
    <name type="scientific">Cohnella cellulosilytica</name>
    <dbReference type="NCBI Taxonomy" id="986710"/>
    <lineage>
        <taxon>Bacteria</taxon>
        <taxon>Bacillati</taxon>
        <taxon>Bacillota</taxon>
        <taxon>Bacilli</taxon>
        <taxon>Bacillales</taxon>
        <taxon>Paenibacillaceae</taxon>
        <taxon>Cohnella</taxon>
    </lineage>
</organism>
<accession>A0ABW2F4Q1</accession>
<dbReference type="SUPFAM" id="SSF55874">
    <property type="entry name" value="ATPase domain of HSP90 chaperone/DNA topoisomerase II/histidine kinase"/>
    <property type="match status" value="1"/>
</dbReference>
<evidence type="ECO:0000259" key="7">
    <source>
        <dbReference type="PROSITE" id="PS50109"/>
    </source>
</evidence>
<dbReference type="EC" id="2.7.13.3" evidence="8"/>
<keyword evidence="1 8" id="KW-0808">Transferase</keyword>
<dbReference type="InterPro" id="IPR036890">
    <property type="entry name" value="HATPase_C_sf"/>
</dbReference>
<name>A0ABW2F4Q1_9BACL</name>
<evidence type="ECO:0000256" key="5">
    <source>
        <dbReference type="ARBA" id="ARBA00023012"/>
    </source>
</evidence>
<keyword evidence="2" id="KW-0547">Nucleotide-binding</keyword>
<dbReference type="InterPro" id="IPR050640">
    <property type="entry name" value="Bact_2-comp_sensor_kinase"/>
</dbReference>
<evidence type="ECO:0000313" key="8">
    <source>
        <dbReference type="EMBL" id="MFC7148191.1"/>
    </source>
</evidence>
<dbReference type="Gene3D" id="3.30.565.10">
    <property type="entry name" value="Histidine kinase-like ATPase, C-terminal domain"/>
    <property type="match status" value="1"/>
</dbReference>
<keyword evidence="9" id="KW-1185">Reference proteome</keyword>
<feature type="transmembrane region" description="Helical" evidence="6">
    <location>
        <begin position="274"/>
        <end position="297"/>
    </location>
</feature>
<keyword evidence="5" id="KW-0902">Two-component regulatory system</keyword>
<dbReference type="InterPro" id="IPR003594">
    <property type="entry name" value="HATPase_dom"/>
</dbReference>
<evidence type="ECO:0000313" key="9">
    <source>
        <dbReference type="Proteomes" id="UP001596378"/>
    </source>
</evidence>
<dbReference type="Proteomes" id="UP001596378">
    <property type="component" value="Unassembled WGS sequence"/>
</dbReference>
<evidence type="ECO:0000256" key="1">
    <source>
        <dbReference type="ARBA" id="ARBA00022679"/>
    </source>
</evidence>
<dbReference type="PROSITE" id="PS50109">
    <property type="entry name" value="HIS_KIN"/>
    <property type="match status" value="1"/>
</dbReference>
<sequence>MVPILLLGSFSILLTQRYIVRDLDQKNAGMLSQAKDNIAIMLNEMDTLSISYQTIADISVPLKSILDSEKLTYEQVKALDIISSYIKSPANARPYIDSIYVYYNNPYRHILTSTDGLTKLERFPDKSWFDRYLEHGEGDSWLERRSINRFDIGDKPVITLYRKLYTPGAARATGVLVLNLDPAYVNGMLREIALYPEQKLLVLDGNRTLLFSANLGDTGISEDDLAAIVRSREHRMTLDIDGKSHVVTRLSSDRHGLELVSAVPRKVLYSVPNLLGNVTLALLAISFVLGVLISYSLTKRNRRNLKAIVSLIKAAQNGQALPEMNVRVSDEYGFILQNMIKTFLEQSYLKTHLSERTYRLKYMEMLALQVQINPHFLYNTLEIIYWKTLGLTGRPNEASQMIEHLSDILKFSLSSPQSTVVLDKELEFTKIYLEIQKIRNKDKFEMAWEVEPNVLHLPVLKLILQPIVENSIEHGIKLARRKGCIKIKIRQIGPKLRIGIVDNGIGMPRERLTEVNEKLRSYDPAFSDRDLSASDRKMESIGLYNTHKRLQLHYGDAYGIRIVGKSGWGTKVEITLPAGSAAPQDQLLPPSA</sequence>
<dbReference type="Pfam" id="PF02518">
    <property type="entry name" value="HATPase_c"/>
    <property type="match status" value="1"/>
</dbReference>
<reference evidence="9" key="1">
    <citation type="journal article" date="2019" name="Int. J. Syst. Evol. Microbiol.">
        <title>The Global Catalogue of Microorganisms (GCM) 10K type strain sequencing project: providing services to taxonomists for standard genome sequencing and annotation.</title>
        <authorList>
            <consortium name="The Broad Institute Genomics Platform"/>
            <consortium name="The Broad Institute Genome Sequencing Center for Infectious Disease"/>
            <person name="Wu L."/>
            <person name="Ma J."/>
        </authorList>
    </citation>
    <scope>NUCLEOTIDE SEQUENCE [LARGE SCALE GENOMIC DNA]</scope>
    <source>
        <strain evidence="9">KCTC 12907</strain>
    </source>
</reference>
<feature type="domain" description="Histidine kinase" evidence="7">
    <location>
        <begin position="464"/>
        <end position="580"/>
    </location>
</feature>
<dbReference type="PANTHER" id="PTHR34220">
    <property type="entry name" value="SENSOR HISTIDINE KINASE YPDA"/>
    <property type="match status" value="1"/>
</dbReference>
<evidence type="ECO:0000256" key="6">
    <source>
        <dbReference type="SAM" id="Phobius"/>
    </source>
</evidence>
<dbReference type="EMBL" id="JBHTAI010000003">
    <property type="protein sequence ID" value="MFC7148191.1"/>
    <property type="molecule type" value="Genomic_DNA"/>
</dbReference>
<dbReference type="SMART" id="SM00387">
    <property type="entry name" value="HATPase_c"/>
    <property type="match status" value="1"/>
</dbReference>
<dbReference type="InterPro" id="IPR005467">
    <property type="entry name" value="His_kinase_dom"/>
</dbReference>
<keyword evidence="4" id="KW-0067">ATP-binding</keyword>
<evidence type="ECO:0000256" key="2">
    <source>
        <dbReference type="ARBA" id="ARBA00022741"/>
    </source>
</evidence>
<keyword evidence="6" id="KW-1133">Transmembrane helix</keyword>
<protein>
    <submittedName>
        <fullName evidence="8">Sensor histidine kinase</fullName>
        <ecNumber evidence="8">2.7.13.3</ecNumber>
    </submittedName>
</protein>
<evidence type="ECO:0000256" key="4">
    <source>
        <dbReference type="ARBA" id="ARBA00022840"/>
    </source>
</evidence>
<comment type="caution">
    <text evidence="8">The sequence shown here is derived from an EMBL/GenBank/DDBJ whole genome shotgun (WGS) entry which is preliminary data.</text>
</comment>
<proteinExistence type="predicted"/>
<dbReference type="GO" id="GO:0004673">
    <property type="term" value="F:protein histidine kinase activity"/>
    <property type="evidence" value="ECO:0007669"/>
    <property type="project" value="UniProtKB-EC"/>
</dbReference>
<keyword evidence="6" id="KW-0812">Transmembrane</keyword>
<dbReference type="InterPro" id="IPR010559">
    <property type="entry name" value="Sig_transdc_His_kin_internal"/>
</dbReference>
<keyword evidence="6" id="KW-0472">Membrane</keyword>
<gene>
    <name evidence="8" type="ORF">ACFQMJ_06530</name>
</gene>
<dbReference type="Pfam" id="PF06580">
    <property type="entry name" value="His_kinase"/>
    <property type="match status" value="1"/>
</dbReference>